<dbReference type="GO" id="GO:0005840">
    <property type="term" value="C:ribosome"/>
    <property type="evidence" value="ECO:0007669"/>
    <property type="project" value="UniProtKB-KW"/>
</dbReference>
<dbReference type="Pfam" id="PF00333">
    <property type="entry name" value="Ribosomal_S5"/>
    <property type="match status" value="1"/>
</dbReference>
<evidence type="ECO:0000313" key="12">
    <source>
        <dbReference type="WBParaSite" id="scf7180000420985.g6057"/>
    </source>
</evidence>
<dbReference type="PANTHER" id="PTHR48277">
    <property type="entry name" value="MITOCHONDRIAL RIBOSOMAL PROTEIN S5"/>
    <property type="match status" value="1"/>
</dbReference>
<feature type="domain" description="S5 DRBM" evidence="10">
    <location>
        <begin position="164"/>
        <end position="230"/>
    </location>
</feature>
<keyword evidence="4" id="KW-0496">Mitochondrion</keyword>
<keyword evidence="5 8" id="KW-0687">Ribonucleoprotein</keyword>
<organism evidence="11 12">
    <name type="scientific">Meloidogyne floridensis</name>
    <dbReference type="NCBI Taxonomy" id="298350"/>
    <lineage>
        <taxon>Eukaryota</taxon>
        <taxon>Metazoa</taxon>
        <taxon>Ecdysozoa</taxon>
        <taxon>Nematoda</taxon>
        <taxon>Chromadorea</taxon>
        <taxon>Rhabditida</taxon>
        <taxon>Tylenchina</taxon>
        <taxon>Tylenchomorpha</taxon>
        <taxon>Tylenchoidea</taxon>
        <taxon>Meloidogynidae</taxon>
        <taxon>Meloidogyninae</taxon>
        <taxon>Meloidogyne</taxon>
    </lineage>
</organism>
<dbReference type="InterPro" id="IPR000851">
    <property type="entry name" value="Ribosomal_uS5"/>
</dbReference>
<dbReference type="Pfam" id="PF03719">
    <property type="entry name" value="Ribosomal_S5_C"/>
    <property type="match status" value="1"/>
</dbReference>
<dbReference type="Pfam" id="PF21251">
    <property type="entry name" value="Ribosomal_uS5m_N"/>
    <property type="match status" value="1"/>
</dbReference>
<comment type="subcellular location">
    <subcellularLocation>
        <location evidence="1">Mitochondrion</location>
    </subcellularLocation>
</comment>
<keyword evidence="11" id="KW-1185">Reference proteome</keyword>
<name>A0A915NU92_9BILA</name>
<proteinExistence type="inferred from homology"/>
<dbReference type="FunFam" id="3.30.230.10:FF:000002">
    <property type="entry name" value="30S ribosomal protein S5"/>
    <property type="match status" value="1"/>
</dbReference>
<dbReference type="GO" id="GO:0003735">
    <property type="term" value="F:structural constituent of ribosome"/>
    <property type="evidence" value="ECO:0007669"/>
    <property type="project" value="UniProtKB-UniRule"/>
</dbReference>
<dbReference type="Gene3D" id="3.30.160.20">
    <property type="match status" value="1"/>
</dbReference>
<evidence type="ECO:0000256" key="3">
    <source>
        <dbReference type="ARBA" id="ARBA00022980"/>
    </source>
</evidence>
<dbReference type="InterPro" id="IPR013810">
    <property type="entry name" value="Ribosomal_uS5_N"/>
</dbReference>
<sequence length="559" mass="64749">VMLLKFLSFRLPCLTFIPSRSNTVNFFQRRNEDVLWRTVTNITKYGARKGRGKTRQPYRRLSDYYKIGTLKSSPMRIRYPGLNERIPNSFTEPIYFEEQTEEERDASFKVNKVELAKKPPKATRKLLKEKLSAWERGFSGGQWLGQKLGPPPENLEAGVIFDDFQCICFQVNRVCAMKRGVGRDYSIRSAVFIGNGKGIGGFAFTKAPVFQSNKAVANAIKIASRKLFYIERFEDRTIYQDFFGEYRSTRVFAQRREPGYGVIAHPRIRKICELLGIKDLYVRTEGSTTNYIGIVYAFVTGLIHQESHKQCADRTRLHVVELNPNRMYFPKIVASPVNASVKLDEEVTPIERMRLEDFYGEGRFPQHYGKYILSYRNHIGHLNAEWKRHPYRNMEKRIIRFLADGEVNRWTRRERKKWSDRQHEMVTNGQKPLPLGIGLPDWIPMEGEDDVFLGPLTNLMLPTDYDDQNNGDAGLDLSQKELERELNVLQQPMFGSGSSDMMLKETNNHWTGLNSDFGFLLNLNFLQKNFGCESGVDAMTVLSVVIIMHRTRKWNNKGE</sequence>
<dbReference type="AlphaFoldDB" id="A0A915NU92"/>
<protein>
    <recommendedName>
        <fullName evidence="6">Small ribosomal subunit protein uS5m</fullName>
    </recommendedName>
    <alternativeName>
        <fullName evidence="7">28S ribosomal protein S5, mitochondrial</fullName>
    </alternativeName>
</protein>
<dbReference type="GO" id="GO:1990904">
    <property type="term" value="C:ribonucleoprotein complex"/>
    <property type="evidence" value="ECO:0007669"/>
    <property type="project" value="UniProtKB-UniRule"/>
</dbReference>
<evidence type="ECO:0000256" key="7">
    <source>
        <dbReference type="ARBA" id="ARBA00041606"/>
    </source>
</evidence>
<evidence type="ECO:0000259" key="10">
    <source>
        <dbReference type="PROSITE" id="PS50881"/>
    </source>
</evidence>
<dbReference type="GO" id="GO:0005739">
    <property type="term" value="C:mitochondrion"/>
    <property type="evidence" value="ECO:0007669"/>
    <property type="project" value="UniProtKB-SubCell"/>
</dbReference>
<comment type="similarity">
    <text evidence="2 9">Belongs to the universal ribosomal protein uS5 family.</text>
</comment>
<dbReference type="SUPFAM" id="SSF54768">
    <property type="entry name" value="dsRNA-binding domain-like"/>
    <property type="match status" value="1"/>
</dbReference>
<evidence type="ECO:0000313" key="11">
    <source>
        <dbReference type="Proteomes" id="UP000887560"/>
    </source>
</evidence>
<reference evidence="12" key="1">
    <citation type="submission" date="2022-11" db="UniProtKB">
        <authorList>
            <consortium name="WormBaseParasite"/>
        </authorList>
    </citation>
    <scope>IDENTIFICATION</scope>
</reference>
<evidence type="ECO:0000256" key="2">
    <source>
        <dbReference type="ARBA" id="ARBA00008945"/>
    </source>
</evidence>
<keyword evidence="3 8" id="KW-0689">Ribosomal protein</keyword>
<evidence type="ECO:0000256" key="8">
    <source>
        <dbReference type="PROSITE-ProRule" id="PRU00268"/>
    </source>
</evidence>
<dbReference type="Gene3D" id="3.30.230.10">
    <property type="match status" value="1"/>
</dbReference>
<evidence type="ECO:0000256" key="5">
    <source>
        <dbReference type="ARBA" id="ARBA00023274"/>
    </source>
</evidence>
<dbReference type="InterPro" id="IPR048584">
    <property type="entry name" value="Ribosomal_uS5m_N"/>
</dbReference>
<dbReference type="PANTHER" id="PTHR48277:SF1">
    <property type="entry name" value="MITOCHONDRIAL RIBOSOMAL PROTEIN S5"/>
    <property type="match status" value="1"/>
</dbReference>
<dbReference type="PROSITE" id="PS50881">
    <property type="entry name" value="S5_DSRBD"/>
    <property type="match status" value="1"/>
</dbReference>
<dbReference type="Proteomes" id="UP000887560">
    <property type="component" value="Unplaced"/>
</dbReference>
<evidence type="ECO:0000256" key="6">
    <source>
        <dbReference type="ARBA" id="ARBA00039335"/>
    </source>
</evidence>
<dbReference type="InterPro" id="IPR014721">
    <property type="entry name" value="Ribsml_uS5_D2-typ_fold_subgr"/>
</dbReference>
<dbReference type="SUPFAM" id="SSF54211">
    <property type="entry name" value="Ribosomal protein S5 domain 2-like"/>
    <property type="match status" value="1"/>
</dbReference>
<dbReference type="GO" id="GO:0003723">
    <property type="term" value="F:RNA binding"/>
    <property type="evidence" value="ECO:0007669"/>
    <property type="project" value="InterPro"/>
</dbReference>
<dbReference type="WBParaSite" id="scf7180000420985.g6057">
    <property type="protein sequence ID" value="scf7180000420985.g6057"/>
    <property type="gene ID" value="scf7180000420985.g6057"/>
</dbReference>
<dbReference type="InterPro" id="IPR020568">
    <property type="entry name" value="Ribosomal_Su5_D2-typ_SF"/>
</dbReference>
<accession>A0A915NU92</accession>
<evidence type="ECO:0000256" key="9">
    <source>
        <dbReference type="RuleBase" id="RU003823"/>
    </source>
</evidence>
<dbReference type="GO" id="GO:0006412">
    <property type="term" value="P:translation"/>
    <property type="evidence" value="ECO:0007669"/>
    <property type="project" value="InterPro"/>
</dbReference>
<evidence type="ECO:0000256" key="4">
    <source>
        <dbReference type="ARBA" id="ARBA00023128"/>
    </source>
</evidence>
<dbReference type="InterPro" id="IPR005324">
    <property type="entry name" value="Ribosomal_uS5_C"/>
</dbReference>
<evidence type="ECO:0000256" key="1">
    <source>
        <dbReference type="ARBA" id="ARBA00004173"/>
    </source>
</evidence>